<dbReference type="AlphaFoldDB" id="A0A8J5HEG1"/>
<dbReference type="GO" id="GO:0070006">
    <property type="term" value="F:metalloaminopeptidase activity"/>
    <property type="evidence" value="ECO:0007669"/>
    <property type="project" value="TreeGrafter"/>
</dbReference>
<sequence>MMSSNKGLAESLFSALKSETGVADDLKDCCWNCQQKFIPVWRVSDCPSPLNYHFFPKSCCRSVNEVICHGCNLLLTIVSFNHLISIFKAVIHFRDVEVINRHATMSGLAVVCHFITLQFKYMLLGCPINSSEVEIDLNLLWVEIELNLDVLAEPIENQAEPIQFS</sequence>
<dbReference type="PANTHER" id="PTHR43330:SF7">
    <property type="entry name" value="METHIONINE AMINOPEPTIDASE 1"/>
    <property type="match status" value="1"/>
</dbReference>
<protein>
    <submittedName>
        <fullName evidence="1">Uncharacterized protein</fullName>
    </submittedName>
</protein>
<reference evidence="1 2" key="1">
    <citation type="submission" date="2020-08" db="EMBL/GenBank/DDBJ databases">
        <title>Plant Genome Project.</title>
        <authorList>
            <person name="Zhang R.-G."/>
        </authorList>
    </citation>
    <scope>NUCLEOTIDE SEQUENCE [LARGE SCALE GENOMIC DNA]</scope>
    <source>
        <tissue evidence="1">Rhizome</tissue>
    </source>
</reference>
<evidence type="ECO:0000313" key="1">
    <source>
        <dbReference type="EMBL" id="KAG6520178.1"/>
    </source>
</evidence>
<accession>A0A8J5HEG1</accession>
<proteinExistence type="predicted"/>
<name>A0A8J5HEG1_ZINOF</name>
<dbReference type="GO" id="GO:0005829">
    <property type="term" value="C:cytosol"/>
    <property type="evidence" value="ECO:0007669"/>
    <property type="project" value="TreeGrafter"/>
</dbReference>
<evidence type="ECO:0000313" key="2">
    <source>
        <dbReference type="Proteomes" id="UP000734854"/>
    </source>
</evidence>
<dbReference type="Proteomes" id="UP000734854">
    <property type="component" value="Unassembled WGS sequence"/>
</dbReference>
<dbReference type="PANTHER" id="PTHR43330">
    <property type="entry name" value="METHIONINE AMINOPEPTIDASE"/>
    <property type="match status" value="1"/>
</dbReference>
<gene>
    <name evidence="1" type="ORF">ZIOFF_017216</name>
</gene>
<keyword evidence="2" id="KW-1185">Reference proteome</keyword>
<organism evidence="1 2">
    <name type="scientific">Zingiber officinale</name>
    <name type="common">Ginger</name>
    <name type="synonym">Amomum zingiber</name>
    <dbReference type="NCBI Taxonomy" id="94328"/>
    <lineage>
        <taxon>Eukaryota</taxon>
        <taxon>Viridiplantae</taxon>
        <taxon>Streptophyta</taxon>
        <taxon>Embryophyta</taxon>
        <taxon>Tracheophyta</taxon>
        <taxon>Spermatophyta</taxon>
        <taxon>Magnoliopsida</taxon>
        <taxon>Liliopsida</taxon>
        <taxon>Zingiberales</taxon>
        <taxon>Zingiberaceae</taxon>
        <taxon>Zingiber</taxon>
    </lineage>
</organism>
<dbReference type="EMBL" id="JACMSC010000005">
    <property type="protein sequence ID" value="KAG6520178.1"/>
    <property type="molecule type" value="Genomic_DNA"/>
</dbReference>
<comment type="caution">
    <text evidence="1">The sequence shown here is derived from an EMBL/GenBank/DDBJ whole genome shotgun (WGS) entry which is preliminary data.</text>
</comment>